<organism evidence="2 3">
    <name type="scientific">Oleoguttula mirabilis</name>
    <dbReference type="NCBI Taxonomy" id="1507867"/>
    <lineage>
        <taxon>Eukaryota</taxon>
        <taxon>Fungi</taxon>
        <taxon>Dikarya</taxon>
        <taxon>Ascomycota</taxon>
        <taxon>Pezizomycotina</taxon>
        <taxon>Dothideomycetes</taxon>
        <taxon>Dothideomycetidae</taxon>
        <taxon>Mycosphaerellales</taxon>
        <taxon>Teratosphaeriaceae</taxon>
        <taxon>Oleoguttula</taxon>
    </lineage>
</organism>
<feature type="transmembrane region" description="Helical" evidence="1">
    <location>
        <begin position="110"/>
        <end position="131"/>
    </location>
</feature>
<evidence type="ECO:0000313" key="2">
    <source>
        <dbReference type="EMBL" id="KAK4540295.1"/>
    </source>
</evidence>
<dbReference type="AlphaFoldDB" id="A0AAV9J664"/>
<feature type="transmembrane region" description="Helical" evidence="1">
    <location>
        <begin position="53"/>
        <end position="71"/>
    </location>
</feature>
<feature type="transmembrane region" description="Helical" evidence="1">
    <location>
        <begin position="173"/>
        <end position="190"/>
    </location>
</feature>
<keyword evidence="1" id="KW-0472">Membrane</keyword>
<evidence type="ECO:0000256" key="1">
    <source>
        <dbReference type="SAM" id="Phobius"/>
    </source>
</evidence>
<name>A0AAV9J664_9PEZI</name>
<keyword evidence="3" id="KW-1185">Reference proteome</keyword>
<reference evidence="2 3" key="1">
    <citation type="submission" date="2021-11" db="EMBL/GenBank/DDBJ databases">
        <title>Black yeast isolated from Biological Soil Crust.</title>
        <authorList>
            <person name="Kurbessoian T."/>
        </authorList>
    </citation>
    <scope>NUCLEOTIDE SEQUENCE [LARGE SCALE GENOMIC DNA]</scope>
    <source>
        <strain evidence="2 3">CCFEE 5522</strain>
    </source>
</reference>
<feature type="transmembrane region" description="Helical" evidence="1">
    <location>
        <begin position="83"/>
        <end position="104"/>
    </location>
</feature>
<evidence type="ECO:0000313" key="3">
    <source>
        <dbReference type="Proteomes" id="UP001324427"/>
    </source>
</evidence>
<dbReference type="PANTHER" id="PTHR37488:SF2">
    <property type="entry name" value="DUF1275 DOMAIN-CONTAINING PROTEIN"/>
    <property type="match status" value="1"/>
</dbReference>
<keyword evidence="1" id="KW-1133">Transmembrane helix</keyword>
<feature type="transmembrane region" description="Helical" evidence="1">
    <location>
        <begin position="196"/>
        <end position="215"/>
    </location>
</feature>
<evidence type="ECO:0008006" key="4">
    <source>
        <dbReference type="Google" id="ProtNLM"/>
    </source>
</evidence>
<dbReference type="EMBL" id="JAVFHQ010000070">
    <property type="protein sequence ID" value="KAK4540295.1"/>
    <property type="molecule type" value="Genomic_DNA"/>
</dbReference>
<proteinExistence type="predicted"/>
<protein>
    <recommendedName>
        <fullName evidence="4">Transmembrane protein</fullName>
    </recommendedName>
</protein>
<accession>A0AAV9J664</accession>
<dbReference type="InterPro" id="IPR010699">
    <property type="entry name" value="DUF1275"/>
</dbReference>
<dbReference type="Proteomes" id="UP001324427">
    <property type="component" value="Unassembled WGS sequence"/>
</dbReference>
<sequence>MIAALTHCQSLSLIERSEVVSNQTGNTVLFAVSAFSLFGTRQQTLSMDPPSHLAVSLGFFCIGVFVAGQLANRCDCKLSRWWLLLSNAVQTAMVLLAALLDFVFHTRNELGTAPTLCSIALLACASGAQVAMSRQLGMPEIPTTQATAAYVDLFVDPDFFAPVTKNRGRNRRVVFLLTLCAGSFIGAPAYKYVSSAFAVLLAGVIKVIVTALFCFNRPEEHATSEATSSYVTASHGGHV</sequence>
<comment type="caution">
    <text evidence="2">The sequence shown here is derived from an EMBL/GenBank/DDBJ whole genome shotgun (WGS) entry which is preliminary data.</text>
</comment>
<gene>
    <name evidence="2" type="ORF">LTR36_009607</name>
</gene>
<keyword evidence="1" id="KW-0812">Transmembrane</keyword>
<dbReference type="Pfam" id="PF06912">
    <property type="entry name" value="DUF1275"/>
    <property type="match status" value="1"/>
</dbReference>
<dbReference type="PANTHER" id="PTHR37488">
    <property type="entry name" value="DUF1275 DOMAIN-CONTAINING PROTEIN"/>
    <property type="match status" value="1"/>
</dbReference>